<comment type="caution">
    <text evidence="1">The sequence shown here is derived from an EMBL/GenBank/DDBJ whole genome shotgun (WGS) entry which is preliminary data.</text>
</comment>
<organism evidence="1 2">
    <name type="scientific">Gossypium schwendimanii</name>
    <name type="common">Cotton</name>
    <dbReference type="NCBI Taxonomy" id="34291"/>
    <lineage>
        <taxon>Eukaryota</taxon>
        <taxon>Viridiplantae</taxon>
        <taxon>Streptophyta</taxon>
        <taxon>Embryophyta</taxon>
        <taxon>Tracheophyta</taxon>
        <taxon>Spermatophyta</taxon>
        <taxon>Magnoliopsida</taxon>
        <taxon>eudicotyledons</taxon>
        <taxon>Gunneridae</taxon>
        <taxon>Pentapetalae</taxon>
        <taxon>rosids</taxon>
        <taxon>malvids</taxon>
        <taxon>Malvales</taxon>
        <taxon>Malvaceae</taxon>
        <taxon>Malvoideae</taxon>
        <taxon>Gossypium</taxon>
    </lineage>
</organism>
<keyword evidence="2" id="KW-1185">Reference proteome</keyword>
<dbReference type="Proteomes" id="UP000593576">
    <property type="component" value="Unassembled WGS sequence"/>
</dbReference>
<gene>
    <name evidence="1" type="ORF">Goshw_002048</name>
</gene>
<dbReference type="AlphaFoldDB" id="A0A7J9LJH5"/>
<name>A0A7J9LJH5_GOSSC</name>
<evidence type="ECO:0000313" key="1">
    <source>
        <dbReference type="EMBL" id="MBA0858955.1"/>
    </source>
</evidence>
<proteinExistence type="predicted"/>
<dbReference type="EMBL" id="JABFAF010000007">
    <property type="protein sequence ID" value="MBA0858955.1"/>
    <property type="molecule type" value="Genomic_DNA"/>
</dbReference>
<evidence type="ECO:0000313" key="2">
    <source>
        <dbReference type="Proteomes" id="UP000593576"/>
    </source>
</evidence>
<accession>A0A7J9LJH5</accession>
<protein>
    <submittedName>
        <fullName evidence="1">Uncharacterized protein</fullName>
    </submittedName>
</protein>
<reference evidence="1 2" key="1">
    <citation type="journal article" date="2019" name="Genome Biol. Evol.">
        <title>Insights into the evolution of the New World diploid cottons (Gossypium, subgenus Houzingenia) based on genome sequencing.</title>
        <authorList>
            <person name="Grover C.E."/>
            <person name="Arick M.A. 2nd"/>
            <person name="Thrash A."/>
            <person name="Conover J.L."/>
            <person name="Sanders W.S."/>
            <person name="Peterson D.G."/>
            <person name="Frelichowski J.E."/>
            <person name="Scheffler J.A."/>
            <person name="Scheffler B.E."/>
            <person name="Wendel J.F."/>
        </authorList>
    </citation>
    <scope>NUCLEOTIDE SEQUENCE [LARGE SCALE GENOMIC DNA]</scope>
    <source>
        <strain evidence="1">1</strain>
        <tissue evidence="1">Leaf</tissue>
    </source>
</reference>
<sequence>MRNFVAESAPIGRFRHSNLV</sequence>